<dbReference type="RefSeq" id="WP_413266875.1">
    <property type="nucleotide sequence ID" value="NZ_JBHFNR010000246.1"/>
</dbReference>
<dbReference type="Proteomes" id="UP001576784">
    <property type="component" value="Unassembled WGS sequence"/>
</dbReference>
<gene>
    <name evidence="1" type="ORF">ACE1CI_30465</name>
</gene>
<protein>
    <submittedName>
        <fullName evidence="1">Uncharacterized protein</fullName>
    </submittedName>
</protein>
<dbReference type="EMBL" id="JBHFNR010000246">
    <property type="protein sequence ID" value="MFB2897261.1"/>
    <property type="molecule type" value="Genomic_DNA"/>
</dbReference>
<name>A0ABV4Y009_9CYAN</name>
<keyword evidence="2" id="KW-1185">Reference proteome</keyword>
<comment type="caution">
    <text evidence="1">The sequence shown here is derived from an EMBL/GenBank/DDBJ whole genome shotgun (WGS) entry which is preliminary data.</text>
</comment>
<organism evidence="1 2">
    <name type="scientific">Floridaenema flaviceps BLCC-F50</name>
    <dbReference type="NCBI Taxonomy" id="3153642"/>
    <lineage>
        <taxon>Bacteria</taxon>
        <taxon>Bacillati</taxon>
        <taxon>Cyanobacteriota</taxon>
        <taxon>Cyanophyceae</taxon>
        <taxon>Oscillatoriophycideae</taxon>
        <taxon>Aerosakkonematales</taxon>
        <taxon>Aerosakkonemataceae</taxon>
        <taxon>Floridanema</taxon>
        <taxon>Floridanema flaviceps</taxon>
    </lineage>
</organism>
<sequence length="327" mass="37079">MLVETWISDNGTSTSIPAPLPSEMQNREIRTSGYGGVRNDSNYATGKIEGWAGGRQKFVIQHPLLVGARWAYCNGLWLILIVRNRYHSMTVGFTVKNPVLPPGSTGRYSVLSGWAYFLTHLSFGVYYPYKELFIDAFEPYIFHGFFDNTNNIPNHISVRQDSLNIRFKELRAEDVGAEVLVNQVSSYDVFFRDAKYIIGTDQSPYSYSTGFVGGTIRDVSVYCTEQRVSWGWGLDYGLYQSGLPGTVVTPTVSDIETKAKKWRVSPYNSNFLEYAIDILNRPCPIQITVDPALNPTGDDHFCMDYQDYDGLLNSFNRIEERLNELPQ</sequence>
<reference evidence="1 2" key="1">
    <citation type="submission" date="2024-09" db="EMBL/GenBank/DDBJ databases">
        <title>Floridaenema gen nov. (Aerosakkonemataceae, Aerosakkonematales ord. nov., Cyanobacteria) from benthic tropical and subtropical fresh waters, with the description of four new species.</title>
        <authorList>
            <person name="Moretto J.A."/>
            <person name="Berthold D.E."/>
            <person name="Lefler F.W."/>
            <person name="Huang I.-S."/>
            <person name="Laughinghouse H. IV."/>
        </authorList>
    </citation>
    <scope>NUCLEOTIDE SEQUENCE [LARGE SCALE GENOMIC DNA]</scope>
    <source>
        <strain evidence="1 2">BLCC-F50</strain>
    </source>
</reference>
<proteinExistence type="predicted"/>
<evidence type="ECO:0000313" key="1">
    <source>
        <dbReference type="EMBL" id="MFB2897261.1"/>
    </source>
</evidence>
<evidence type="ECO:0000313" key="2">
    <source>
        <dbReference type="Proteomes" id="UP001576784"/>
    </source>
</evidence>
<accession>A0ABV4Y009</accession>